<dbReference type="GO" id="GO:0005886">
    <property type="term" value="C:plasma membrane"/>
    <property type="evidence" value="ECO:0007669"/>
    <property type="project" value="UniProtKB-SubCell"/>
</dbReference>
<keyword evidence="8" id="KW-0807">Transducer</keyword>
<evidence type="ECO:0000256" key="3">
    <source>
        <dbReference type="ARBA" id="ARBA00022475"/>
    </source>
</evidence>
<dbReference type="Gene3D" id="3.30.450.20">
    <property type="entry name" value="PAS domain"/>
    <property type="match status" value="1"/>
</dbReference>
<evidence type="ECO:0000256" key="2">
    <source>
        <dbReference type="ARBA" id="ARBA00007242"/>
    </source>
</evidence>
<proteinExistence type="inferred from homology"/>
<keyword evidence="3" id="KW-0472">Membrane</keyword>
<keyword evidence="5" id="KW-0297">G-protein coupled receptor</keyword>
<dbReference type="Pfam" id="PF22572">
    <property type="entry name" value="GPR158_179_EC"/>
    <property type="match status" value="2"/>
</dbReference>
<feature type="signal peptide" evidence="9">
    <location>
        <begin position="1"/>
        <end position="22"/>
    </location>
</feature>
<accession>A0A9X6NE83</accession>
<dbReference type="OrthoDB" id="9970547at2759"/>
<evidence type="ECO:0000256" key="1">
    <source>
        <dbReference type="ARBA" id="ARBA00004651"/>
    </source>
</evidence>
<evidence type="ECO:0000256" key="8">
    <source>
        <dbReference type="ARBA" id="ARBA00023224"/>
    </source>
</evidence>
<feature type="domain" description="GPR158/179 extracellular" evidence="10">
    <location>
        <begin position="255"/>
        <end position="359"/>
    </location>
</feature>
<sequence>MTVVNSFLTIFLFSAGITVVLPQFQHQHPDRFHEVLTHFRSVTGANCATRPRHDLFMSMDVVSHVPNIKDLYINPLFLNRSSLAHVQNMALNRAFFYSFLFRDAEDADEPGLMYFYLSQLADVASSPAINASAVYFDTNSSYPNWYRNYFNRTFPLFAPRAVQADDFNDPINARRYSTLIMTDVRDLGVSATSTSNYTHPLYRINEWFTSWLPDRTNSDYAKVSYTVRIRHANGTDRTVEFFGPPEPQANPGPVKWTPPYFDCGRTNKWLIAAVSPVSDLFPRHTPWRHLQRHKYVAAVVMETDLLRIDVNQCPESLGNPAPNYYSSTDRCRKRTTECEPLLGYGLKRGGYQCRCRPGYRLPYFQPGPFQGEMIERATEAEYNAKFECEKIGNIRVVTQLTQLEDIFAHQRGGYLGPRGGERPYSYLFGIDLQTPPEGYHYPLDPHQSNVSQFYNHEGRPLGPDGHPIVYGPDGKPIVTLTAQRESPFPLLPTWREFNEHVYHGLMAHDKVGTVQSVQFPGTPPLLRTVRETNSASCGTDNAFCSATGKEHFPSRPSRTKRSSSSTNNVLLATLRIMRFLNSDNCHHFPQEFLSLHGDVAYGKERQFDNQAQTALRLAHFISAFHQVVDSKEIFFERLADQPLNEHQLFAEVLANVMGDMRVLSSGLYYETGKFGGQVHFAPTAHRTSRNARAFYAEDQASFVADRSRSYLNQQWYKAVRERWKASPATRLTQFATRMRIRGDKKGSYSTKYDHYPQQYFAPVQSDGHWSAPYFNCHGQIKEWVLTYAVPFFGFDKIREELQFHGVATVTVPLPEIDLNQCPASLFTANAFKNSDRCDSKSSYCVPILGRRFEIGGYKCECKPGYEYPYNDPVNYFDGQVMESEWEKRLLGQPNKFAALKCRLVGSGFRARLSAGLTILSLLLCKLHN</sequence>
<dbReference type="InterPro" id="IPR054714">
    <property type="entry name" value="GPR158_179_extracellular"/>
</dbReference>
<comment type="subcellular location">
    <subcellularLocation>
        <location evidence="1">Cell membrane</location>
        <topology evidence="1">Multi-pass membrane protein</topology>
    </subcellularLocation>
</comment>
<dbReference type="PANTHER" id="PTHR32546:SF25">
    <property type="entry name" value="MIP05539P"/>
    <property type="match status" value="1"/>
</dbReference>
<evidence type="ECO:0000256" key="4">
    <source>
        <dbReference type="ARBA" id="ARBA00022729"/>
    </source>
</evidence>
<reference evidence="12" key="1">
    <citation type="submission" date="2017-01" db="EMBL/GenBank/DDBJ databases">
        <title>Comparative genomics of anhydrobiosis in the tardigrade Hypsibius dujardini.</title>
        <authorList>
            <person name="Yoshida Y."/>
            <person name="Koutsovoulos G."/>
            <person name="Laetsch D."/>
            <person name="Stevens L."/>
            <person name="Kumar S."/>
            <person name="Horikawa D."/>
            <person name="Ishino K."/>
            <person name="Komine S."/>
            <person name="Tomita M."/>
            <person name="Blaxter M."/>
            <person name="Arakawa K."/>
        </authorList>
    </citation>
    <scope>NUCLEOTIDE SEQUENCE [LARGE SCALE GENOMIC DNA]</scope>
    <source>
        <strain evidence="12">Z151</strain>
    </source>
</reference>
<evidence type="ECO:0000256" key="7">
    <source>
        <dbReference type="ARBA" id="ARBA00023180"/>
    </source>
</evidence>
<comment type="similarity">
    <text evidence="2">Belongs to the G-protein coupled receptor 3 family.</text>
</comment>
<keyword evidence="6" id="KW-0675">Receptor</keyword>
<evidence type="ECO:0000256" key="5">
    <source>
        <dbReference type="ARBA" id="ARBA00023040"/>
    </source>
</evidence>
<keyword evidence="12" id="KW-1185">Reference proteome</keyword>
<feature type="chain" id="PRO_5040872988" description="GPR158/179 extracellular domain-containing protein" evidence="9">
    <location>
        <begin position="23"/>
        <end position="928"/>
    </location>
</feature>
<evidence type="ECO:0000256" key="9">
    <source>
        <dbReference type="SAM" id="SignalP"/>
    </source>
</evidence>
<dbReference type="PANTHER" id="PTHR32546">
    <property type="entry name" value="G-PROTEIN COUPLED RECEPTOR 158-RELATED"/>
    <property type="match status" value="1"/>
</dbReference>
<protein>
    <recommendedName>
        <fullName evidence="10">GPR158/179 extracellular domain-containing protein</fullName>
    </recommendedName>
</protein>
<dbReference type="GO" id="GO:0004930">
    <property type="term" value="F:G protein-coupled receptor activity"/>
    <property type="evidence" value="ECO:0007669"/>
    <property type="project" value="UniProtKB-KW"/>
</dbReference>
<dbReference type="AlphaFoldDB" id="A0A9X6NE83"/>
<comment type="caution">
    <text evidence="11">The sequence shown here is derived from an EMBL/GenBank/DDBJ whole genome shotgun (WGS) entry which is preliminary data.</text>
</comment>
<evidence type="ECO:0000256" key="6">
    <source>
        <dbReference type="ARBA" id="ARBA00023170"/>
    </source>
</evidence>
<keyword evidence="7" id="KW-0325">Glycoprotein</keyword>
<dbReference type="InterPro" id="IPR043458">
    <property type="entry name" value="GPR158/179"/>
</dbReference>
<evidence type="ECO:0000313" key="12">
    <source>
        <dbReference type="Proteomes" id="UP000192578"/>
    </source>
</evidence>
<keyword evidence="4 9" id="KW-0732">Signal</keyword>
<dbReference type="Proteomes" id="UP000192578">
    <property type="component" value="Unassembled WGS sequence"/>
</dbReference>
<evidence type="ECO:0000259" key="10">
    <source>
        <dbReference type="Pfam" id="PF22572"/>
    </source>
</evidence>
<dbReference type="EMBL" id="MTYJ01000234">
    <property type="protein sequence ID" value="OWA51659.1"/>
    <property type="molecule type" value="Genomic_DNA"/>
</dbReference>
<feature type="domain" description="GPR158/179 extracellular" evidence="10">
    <location>
        <begin position="768"/>
        <end position="865"/>
    </location>
</feature>
<organism evidence="11 12">
    <name type="scientific">Hypsibius exemplaris</name>
    <name type="common">Freshwater tardigrade</name>
    <dbReference type="NCBI Taxonomy" id="2072580"/>
    <lineage>
        <taxon>Eukaryota</taxon>
        <taxon>Metazoa</taxon>
        <taxon>Ecdysozoa</taxon>
        <taxon>Tardigrada</taxon>
        <taxon>Eutardigrada</taxon>
        <taxon>Parachela</taxon>
        <taxon>Hypsibioidea</taxon>
        <taxon>Hypsibiidae</taxon>
        <taxon>Hypsibius</taxon>
    </lineage>
</organism>
<gene>
    <name evidence="11" type="ORF">BV898_16134</name>
</gene>
<keyword evidence="3" id="KW-1003">Cell membrane</keyword>
<name>A0A9X6NE83_HYPEX</name>
<evidence type="ECO:0000313" key="11">
    <source>
        <dbReference type="EMBL" id="OWA51659.1"/>
    </source>
</evidence>